<feature type="transmembrane region" description="Helical" evidence="7">
    <location>
        <begin position="15"/>
        <end position="37"/>
    </location>
</feature>
<evidence type="ECO:0000313" key="9">
    <source>
        <dbReference type="EMBL" id="EFH80174.1"/>
    </source>
</evidence>
<evidence type="ECO:0000256" key="5">
    <source>
        <dbReference type="ARBA" id="ARBA00022989"/>
    </source>
</evidence>
<feature type="transmembrane region" description="Helical" evidence="7">
    <location>
        <begin position="336"/>
        <end position="355"/>
    </location>
</feature>
<evidence type="ECO:0000256" key="2">
    <source>
        <dbReference type="ARBA" id="ARBA00022448"/>
    </source>
</evidence>
<keyword evidence="3" id="KW-1003">Cell membrane</keyword>
<dbReference type="Pfam" id="PF07690">
    <property type="entry name" value="MFS_1"/>
    <property type="match status" value="1"/>
</dbReference>
<dbReference type="RefSeq" id="WP_007922578.1">
    <property type="nucleotide sequence ID" value="NZ_ADVG01000005.1"/>
</dbReference>
<feature type="transmembrane region" description="Helical" evidence="7">
    <location>
        <begin position="143"/>
        <end position="166"/>
    </location>
</feature>
<feature type="transmembrane region" description="Helical" evidence="7">
    <location>
        <begin position="81"/>
        <end position="108"/>
    </location>
</feature>
<feature type="transmembrane region" description="Helical" evidence="7">
    <location>
        <begin position="172"/>
        <end position="190"/>
    </location>
</feature>
<comment type="subcellular location">
    <subcellularLocation>
        <location evidence="1">Cell membrane</location>
        <topology evidence="1">Multi-pass membrane protein</topology>
    </subcellularLocation>
</comment>
<comment type="caution">
    <text evidence="9">The sequence shown here is derived from an EMBL/GenBank/DDBJ whole genome shotgun (WGS) entry which is preliminary data.</text>
</comment>
<feature type="transmembrane region" description="Helical" evidence="7">
    <location>
        <begin position="442"/>
        <end position="465"/>
    </location>
</feature>
<feature type="transmembrane region" description="Helical" evidence="7">
    <location>
        <begin position="367"/>
        <end position="387"/>
    </location>
</feature>
<dbReference type="OrthoDB" id="4080117at2"/>
<sequence>MSKVILNQSQNRPMILLLLSLAMFMVVLDSAIINVALPSMKAVLHFDTSSLQWVLTAYILTFGGFLMLGGRTADLFGRRRLLVLGIAGFSLVSLLLGLTSSSVLLIALRALQGLAAAFMAPTALSILLTTFEEGEERNRALSVWSMVSAGGAAVGVFLGGVLTQYLGWQWCFFVNVPAGILAIVGIMKYVPSQREDASERHLDLPGAVLVTGGLIALVYALTLVSQVGWTEKITLMMLGVSIVLLTAFLFNEARVKHPLMPLTIFRSRNVSGGNLVMLPVVAGTLGTFFFVSLYVQNVLHYSPSLSGLSFLPLPSIIGIISLQAPRLLDRFGFKPLLMTGASLMLIGMFLLSFITPTSSYVTNLLPAFLILALGMGLSFVAVTVAATSGMPDNEAGLASGLINTSQQLGGALGLAVLTVVASTTTAADVASGKGFAQASIHGYQMAFLCSAALMVVALLVSIFVIRTPKATIQAPDMSYSEQTIGAIDVQEHNDLQKAVNPVHSTL</sequence>
<keyword evidence="4 7" id="KW-0812">Transmembrane</keyword>
<evidence type="ECO:0000256" key="4">
    <source>
        <dbReference type="ARBA" id="ARBA00022692"/>
    </source>
</evidence>
<dbReference type="Gene3D" id="1.20.1250.20">
    <property type="entry name" value="MFS general substrate transporter like domains"/>
    <property type="match status" value="1"/>
</dbReference>
<evidence type="ECO:0000313" key="10">
    <source>
        <dbReference type="Proteomes" id="UP000004508"/>
    </source>
</evidence>
<feature type="domain" description="Major facilitator superfamily (MFS) profile" evidence="8">
    <location>
        <begin position="15"/>
        <end position="469"/>
    </location>
</feature>
<name>D6U8G3_KTERA</name>
<feature type="transmembrane region" description="Helical" evidence="7">
    <location>
        <begin position="114"/>
        <end position="131"/>
    </location>
</feature>
<protein>
    <submittedName>
        <fullName evidence="9">Drug resistance transporter, EmrB/QacA subfamily</fullName>
    </submittedName>
</protein>
<dbReference type="AlphaFoldDB" id="D6U8G3"/>
<dbReference type="InParanoid" id="D6U8G3"/>
<feature type="transmembrane region" description="Helical" evidence="7">
    <location>
        <begin position="233"/>
        <end position="251"/>
    </location>
</feature>
<dbReference type="InterPro" id="IPR011701">
    <property type="entry name" value="MFS"/>
</dbReference>
<dbReference type="CDD" id="cd17321">
    <property type="entry name" value="MFS_MMR_MDR_like"/>
    <property type="match status" value="1"/>
</dbReference>
<evidence type="ECO:0000259" key="8">
    <source>
        <dbReference type="PROSITE" id="PS50850"/>
    </source>
</evidence>
<gene>
    <name evidence="9" type="ORF">Krac_0741</name>
</gene>
<dbReference type="PANTHER" id="PTHR42718">
    <property type="entry name" value="MAJOR FACILITATOR SUPERFAMILY MULTIDRUG TRANSPORTER MFSC"/>
    <property type="match status" value="1"/>
</dbReference>
<feature type="transmembrane region" description="Helical" evidence="7">
    <location>
        <begin position="49"/>
        <end position="69"/>
    </location>
</feature>
<dbReference type="eggNOG" id="COG0477">
    <property type="taxonomic scope" value="Bacteria"/>
</dbReference>
<keyword evidence="2" id="KW-0813">Transport</keyword>
<dbReference type="Gene3D" id="1.20.1720.10">
    <property type="entry name" value="Multidrug resistance protein D"/>
    <property type="match status" value="1"/>
</dbReference>
<accession>D6U8G3</accession>
<evidence type="ECO:0000256" key="7">
    <source>
        <dbReference type="SAM" id="Phobius"/>
    </source>
</evidence>
<dbReference type="PRINTS" id="PR01036">
    <property type="entry name" value="TCRTETB"/>
</dbReference>
<feature type="transmembrane region" description="Helical" evidence="7">
    <location>
        <begin position="272"/>
        <end position="295"/>
    </location>
</feature>
<dbReference type="NCBIfam" id="TIGR00711">
    <property type="entry name" value="efflux_EmrB"/>
    <property type="match status" value="1"/>
</dbReference>
<dbReference type="STRING" id="485913.Krac_0741"/>
<dbReference type="PANTHER" id="PTHR42718:SF46">
    <property type="entry name" value="BLR6921 PROTEIN"/>
    <property type="match status" value="1"/>
</dbReference>
<keyword evidence="6 7" id="KW-0472">Membrane</keyword>
<dbReference type="InterPro" id="IPR005829">
    <property type="entry name" value="Sugar_transporter_CS"/>
</dbReference>
<feature type="transmembrane region" description="Helical" evidence="7">
    <location>
        <begin position="202"/>
        <end position="221"/>
    </location>
</feature>
<dbReference type="InterPro" id="IPR020846">
    <property type="entry name" value="MFS_dom"/>
</dbReference>
<feature type="transmembrane region" description="Helical" evidence="7">
    <location>
        <begin position="307"/>
        <end position="324"/>
    </location>
</feature>
<dbReference type="GO" id="GO:0005886">
    <property type="term" value="C:plasma membrane"/>
    <property type="evidence" value="ECO:0007669"/>
    <property type="project" value="UniProtKB-SubCell"/>
</dbReference>
<keyword evidence="5 7" id="KW-1133">Transmembrane helix</keyword>
<dbReference type="Proteomes" id="UP000004508">
    <property type="component" value="Unassembled WGS sequence"/>
</dbReference>
<evidence type="ECO:0000256" key="6">
    <source>
        <dbReference type="ARBA" id="ARBA00023136"/>
    </source>
</evidence>
<feature type="transmembrane region" description="Helical" evidence="7">
    <location>
        <begin position="408"/>
        <end position="430"/>
    </location>
</feature>
<dbReference type="InterPro" id="IPR036259">
    <property type="entry name" value="MFS_trans_sf"/>
</dbReference>
<organism evidence="9 10">
    <name type="scientific">Ktedonobacter racemifer DSM 44963</name>
    <dbReference type="NCBI Taxonomy" id="485913"/>
    <lineage>
        <taxon>Bacteria</taxon>
        <taxon>Bacillati</taxon>
        <taxon>Chloroflexota</taxon>
        <taxon>Ktedonobacteria</taxon>
        <taxon>Ktedonobacterales</taxon>
        <taxon>Ktedonobacteraceae</taxon>
        <taxon>Ktedonobacter</taxon>
    </lineage>
</organism>
<evidence type="ECO:0000256" key="3">
    <source>
        <dbReference type="ARBA" id="ARBA00022475"/>
    </source>
</evidence>
<dbReference type="PROSITE" id="PS00216">
    <property type="entry name" value="SUGAR_TRANSPORT_1"/>
    <property type="match status" value="1"/>
</dbReference>
<keyword evidence="10" id="KW-1185">Reference proteome</keyword>
<dbReference type="PROSITE" id="PS50850">
    <property type="entry name" value="MFS"/>
    <property type="match status" value="1"/>
</dbReference>
<reference evidence="9 10" key="1">
    <citation type="journal article" date="2011" name="Stand. Genomic Sci.">
        <title>Non-contiguous finished genome sequence and contextual data of the filamentous soil bacterium Ktedonobacter racemifer type strain (SOSP1-21).</title>
        <authorList>
            <person name="Chang Y.J."/>
            <person name="Land M."/>
            <person name="Hauser L."/>
            <person name="Chertkov O."/>
            <person name="Del Rio T.G."/>
            <person name="Nolan M."/>
            <person name="Copeland A."/>
            <person name="Tice H."/>
            <person name="Cheng J.F."/>
            <person name="Lucas S."/>
            <person name="Han C."/>
            <person name="Goodwin L."/>
            <person name="Pitluck S."/>
            <person name="Ivanova N."/>
            <person name="Ovchinikova G."/>
            <person name="Pati A."/>
            <person name="Chen A."/>
            <person name="Palaniappan K."/>
            <person name="Mavromatis K."/>
            <person name="Liolios K."/>
            <person name="Brettin T."/>
            <person name="Fiebig A."/>
            <person name="Rohde M."/>
            <person name="Abt B."/>
            <person name="Goker M."/>
            <person name="Detter J.C."/>
            <person name="Woyke T."/>
            <person name="Bristow J."/>
            <person name="Eisen J.A."/>
            <person name="Markowitz V."/>
            <person name="Hugenholtz P."/>
            <person name="Kyrpides N.C."/>
            <person name="Klenk H.P."/>
            <person name="Lapidus A."/>
        </authorList>
    </citation>
    <scope>NUCLEOTIDE SEQUENCE [LARGE SCALE GENOMIC DNA]</scope>
    <source>
        <strain evidence="10">DSM 44963</strain>
    </source>
</reference>
<dbReference type="SUPFAM" id="SSF103473">
    <property type="entry name" value="MFS general substrate transporter"/>
    <property type="match status" value="1"/>
</dbReference>
<evidence type="ECO:0000256" key="1">
    <source>
        <dbReference type="ARBA" id="ARBA00004651"/>
    </source>
</evidence>
<dbReference type="GO" id="GO:0022857">
    <property type="term" value="F:transmembrane transporter activity"/>
    <property type="evidence" value="ECO:0007669"/>
    <property type="project" value="InterPro"/>
</dbReference>
<proteinExistence type="predicted"/>
<dbReference type="InterPro" id="IPR004638">
    <property type="entry name" value="EmrB-like"/>
</dbReference>
<dbReference type="EMBL" id="ADVG01000005">
    <property type="protein sequence ID" value="EFH80174.1"/>
    <property type="molecule type" value="Genomic_DNA"/>
</dbReference>